<organism evidence="1 2">
    <name type="scientific">Trichonephila clavata</name>
    <name type="common">Joro spider</name>
    <name type="synonym">Nephila clavata</name>
    <dbReference type="NCBI Taxonomy" id="2740835"/>
    <lineage>
        <taxon>Eukaryota</taxon>
        <taxon>Metazoa</taxon>
        <taxon>Ecdysozoa</taxon>
        <taxon>Arthropoda</taxon>
        <taxon>Chelicerata</taxon>
        <taxon>Arachnida</taxon>
        <taxon>Araneae</taxon>
        <taxon>Araneomorphae</taxon>
        <taxon>Entelegynae</taxon>
        <taxon>Araneoidea</taxon>
        <taxon>Nephilidae</taxon>
        <taxon>Trichonephila</taxon>
    </lineage>
</organism>
<evidence type="ECO:0000313" key="2">
    <source>
        <dbReference type="Proteomes" id="UP000887116"/>
    </source>
</evidence>
<protein>
    <submittedName>
        <fullName evidence="1">Uncharacterized protein</fullName>
    </submittedName>
</protein>
<comment type="caution">
    <text evidence="1">The sequence shown here is derived from an EMBL/GenBank/DDBJ whole genome shotgun (WGS) entry which is preliminary data.</text>
</comment>
<dbReference type="EMBL" id="BMAO01014503">
    <property type="protein sequence ID" value="GFQ95369.1"/>
    <property type="molecule type" value="Genomic_DNA"/>
</dbReference>
<reference evidence="1" key="1">
    <citation type="submission" date="2020-07" db="EMBL/GenBank/DDBJ databases">
        <title>Multicomponent nature underlies the extraordinary mechanical properties of spider dragline silk.</title>
        <authorList>
            <person name="Kono N."/>
            <person name="Nakamura H."/>
            <person name="Mori M."/>
            <person name="Yoshida Y."/>
            <person name="Ohtoshi R."/>
            <person name="Malay A.D."/>
            <person name="Moran D.A.P."/>
            <person name="Tomita M."/>
            <person name="Numata K."/>
            <person name="Arakawa K."/>
        </authorList>
    </citation>
    <scope>NUCLEOTIDE SEQUENCE</scope>
</reference>
<accession>A0A8X6G6F6</accession>
<keyword evidence="2" id="KW-1185">Reference proteome</keyword>
<dbReference type="AlphaFoldDB" id="A0A8X6G6F6"/>
<sequence length="521" mass="61278">MREIMDVKIDNWYDAISDAKEASYKCIKLSSNDLPNNIHEQIKVKNSVRNKWRKSKSPFDKRLLKKAHNKYKELISVHKPRYYHEFVTVVLDENGLTSPCKIIKKCKTTKSRTAPLMGSSIPVFSNPKRAQDFADNMEYQFLRNGYFISDTKFEVHGSLLHFFSSSPGHPTQPCKQSELDKYVFKTKRKKCCSLNRITDKNKIFHSLLEDFDILDDIDINQELSYFLDLDKEPNSVIIGLDKNEVFHSSLENFHDDNCEDSDINKELLYTFDLENKEPNSNSISLELCMFYFEAIRKLIGENDFYYNAKCLRRYFYHIRSEVDSWCRFEISGSEFFETKDTLYYRIAYLYRNSTCISSAVAHHFAKAISQHFIVLKEIFFEKKELRICSISCGSPLDVIAIIKVLKFTFDFPKDMDIYVSVISTDKKWKNAYFTVLQCSEHFHNATWKIDFIDADFSNLFKDKVKYAIETANIISMVKFFTELDEIHFAPKIWTDLFRNVHELAQHETLIFVLDFPIHSIV</sequence>
<gene>
    <name evidence="1" type="primary">NCL1_37390</name>
    <name evidence="1" type="ORF">TNCT_307761</name>
</gene>
<evidence type="ECO:0000313" key="1">
    <source>
        <dbReference type="EMBL" id="GFQ95369.1"/>
    </source>
</evidence>
<dbReference type="OrthoDB" id="6437046at2759"/>
<dbReference type="Proteomes" id="UP000887116">
    <property type="component" value="Unassembled WGS sequence"/>
</dbReference>
<proteinExistence type="predicted"/>
<name>A0A8X6G6F6_TRICU</name>